<dbReference type="InterPro" id="IPR050819">
    <property type="entry name" value="Tripeptidyl-peptidase_I"/>
</dbReference>
<dbReference type="PANTHER" id="PTHR14218:SF15">
    <property type="entry name" value="TRIPEPTIDYL-PEPTIDASE 1"/>
    <property type="match status" value="1"/>
</dbReference>
<dbReference type="GO" id="GO:0004252">
    <property type="term" value="F:serine-type endopeptidase activity"/>
    <property type="evidence" value="ECO:0007669"/>
    <property type="project" value="InterPro"/>
</dbReference>
<dbReference type="GO" id="GO:0006508">
    <property type="term" value="P:proteolysis"/>
    <property type="evidence" value="ECO:0007669"/>
    <property type="project" value="InterPro"/>
</dbReference>
<dbReference type="Gene3D" id="3.40.50.200">
    <property type="entry name" value="Peptidase S8/S53 domain"/>
    <property type="match status" value="1"/>
</dbReference>
<reference evidence="1 2" key="1">
    <citation type="submission" date="2019-10" db="EMBL/GenBank/DDBJ databases">
        <title>Dictyobacter vulcani sp. nov., within the class Ktedonobacteria, isolated from soil of volcanic Mt. Zao.</title>
        <authorList>
            <person name="Zheng Y."/>
            <person name="Wang C.M."/>
            <person name="Sakai Y."/>
            <person name="Abe K."/>
            <person name="Yokota A."/>
            <person name="Yabe S."/>
        </authorList>
    </citation>
    <scope>NUCLEOTIDE SEQUENCE [LARGE SCALE GENOMIC DNA]</scope>
    <source>
        <strain evidence="1 2">W12</strain>
    </source>
</reference>
<evidence type="ECO:0000313" key="1">
    <source>
        <dbReference type="EMBL" id="GER88821.1"/>
    </source>
</evidence>
<dbReference type="GO" id="GO:0008240">
    <property type="term" value="F:tripeptidyl-peptidase activity"/>
    <property type="evidence" value="ECO:0007669"/>
    <property type="project" value="TreeGrafter"/>
</dbReference>
<dbReference type="AlphaFoldDB" id="A0A5J4KQZ1"/>
<dbReference type="SUPFAM" id="SSF52743">
    <property type="entry name" value="Subtilisin-like"/>
    <property type="match status" value="1"/>
</dbReference>
<dbReference type="PANTHER" id="PTHR14218">
    <property type="entry name" value="PROTEASE S8 TRIPEPTIDYL PEPTIDASE I CLN2"/>
    <property type="match status" value="1"/>
</dbReference>
<name>A0A5J4KQZ1_9CHLR</name>
<proteinExistence type="predicted"/>
<dbReference type="EMBL" id="BKZW01000001">
    <property type="protein sequence ID" value="GER88821.1"/>
    <property type="molecule type" value="Genomic_DNA"/>
</dbReference>
<comment type="caution">
    <text evidence="1">The sequence shown here is derived from an EMBL/GenBank/DDBJ whole genome shotgun (WGS) entry which is preliminary data.</text>
</comment>
<accession>A0A5J4KQZ1</accession>
<protein>
    <submittedName>
        <fullName evidence="1">Uncharacterized protein</fullName>
    </submittedName>
</protein>
<dbReference type="InterPro" id="IPR036852">
    <property type="entry name" value="Peptidase_S8/S53_dom_sf"/>
</dbReference>
<sequence>MLSVSARQNAPIGALTHVAKGKYIARWKLKSPPVDTDCRKQMQMSCYSPTEIRTAYGINSILNAGYIGTGETIVIIDSFGSPDPEKDLHQFDTDYNLPDPPSFKVLSPLGTVKFDASNTDQLGWAQETNLDIQWAHAMAPGASIVLLTSPVSETQGVQGLPDF</sequence>
<keyword evidence="2" id="KW-1185">Reference proteome</keyword>
<evidence type="ECO:0000313" key="2">
    <source>
        <dbReference type="Proteomes" id="UP000326912"/>
    </source>
</evidence>
<organism evidence="1 2">
    <name type="scientific">Dictyobacter vulcani</name>
    <dbReference type="NCBI Taxonomy" id="2607529"/>
    <lineage>
        <taxon>Bacteria</taxon>
        <taxon>Bacillati</taxon>
        <taxon>Chloroflexota</taxon>
        <taxon>Ktedonobacteria</taxon>
        <taxon>Ktedonobacterales</taxon>
        <taxon>Dictyobacteraceae</taxon>
        <taxon>Dictyobacter</taxon>
    </lineage>
</organism>
<dbReference type="Proteomes" id="UP000326912">
    <property type="component" value="Unassembled WGS sequence"/>
</dbReference>
<gene>
    <name evidence="1" type="ORF">KDW_29830</name>
</gene>